<evidence type="ECO:0000313" key="2">
    <source>
        <dbReference type="Proteomes" id="UP000831701"/>
    </source>
</evidence>
<dbReference type="Proteomes" id="UP000831701">
    <property type="component" value="Chromosome 3"/>
</dbReference>
<proteinExistence type="predicted"/>
<comment type="caution">
    <text evidence="1">The sequence shown here is derived from an EMBL/GenBank/DDBJ whole genome shotgun (WGS) entry which is preliminary data.</text>
</comment>
<sequence length="485" mass="54984">MAYTRHSFHKFFKVLLLSLYFTKKKEKKERKKEKKERKKERKKESDWCSSLLSISAASSQLYCRLFSLSISVNIHGLDLQVKKWVDAKRNHNREILLVSTCVCLLFDAEKIVYSGPLELFAENSCPLRLKRMLSLSHALPCEYNDFFFSSAMNKPDRWAAGVKCQSDKARAPVSLRIAAARGRLSERAALIGARGSQRERLALLLSLLLLRFTSARAPPGQRARLRLGLGINRSSRGGGMDATIYQIIFGELGDLNCSLIDAFQDTFLENASLSLLSSDGLYYCNATTDEIGTCWPRSSTGRIVERPCPEYINGVKYNTTSRKRLMLSGNEYRKHEERKNYFYLPFEKDTLALHITTPLYMRHSQLHNRSKQQPTTAGAPVTPEKPAAAVVDQLSAEFAKQRTSLKEDVSTLIQNAIKPIQDSPDSLQTTVTSFKKRLASFESVADDNFERLTVVESTINTLQSQNQSLPDWCDDIETFTEFTEI</sequence>
<name>A0ACB8X208_9TELE</name>
<gene>
    <name evidence="1" type="ORF">L3Q82_006140</name>
</gene>
<protein>
    <submittedName>
        <fullName evidence="1">Uncharacterized protein</fullName>
    </submittedName>
</protein>
<evidence type="ECO:0000313" key="1">
    <source>
        <dbReference type="EMBL" id="KAI3374300.1"/>
    </source>
</evidence>
<accession>A0ACB8X208</accession>
<dbReference type="EMBL" id="CM041533">
    <property type="protein sequence ID" value="KAI3374300.1"/>
    <property type="molecule type" value="Genomic_DNA"/>
</dbReference>
<organism evidence="1 2">
    <name type="scientific">Scortum barcoo</name>
    <name type="common">barcoo grunter</name>
    <dbReference type="NCBI Taxonomy" id="214431"/>
    <lineage>
        <taxon>Eukaryota</taxon>
        <taxon>Metazoa</taxon>
        <taxon>Chordata</taxon>
        <taxon>Craniata</taxon>
        <taxon>Vertebrata</taxon>
        <taxon>Euteleostomi</taxon>
        <taxon>Actinopterygii</taxon>
        <taxon>Neopterygii</taxon>
        <taxon>Teleostei</taxon>
        <taxon>Neoteleostei</taxon>
        <taxon>Acanthomorphata</taxon>
        <taxon>Eupercaria</taxon>
        <taxon>Centrarchiformes</taxon>
        <taxon>Terapontoidei</taxon>
        <taxon>Terapontidae</taxon>
        <taxon>Scortum</taxon>
    </lineage>
</organism>
<keyword evidence="2" id="KW-1185">Reference proteome</keyword>
<reference evidence="1" key="1">
    <citation type="submission" date="2022-04" db="EMBL/GenBank/DDBJ databases">
        <title>Jade perch genome.</title>
        <authorList>
            <person name="Chao B."/>
        </authorList>
    </citation>
    <scope>NUCLEOTIDE SEQUENCE</scope>
    <source>
        <strain evidence="1">CB-2022</strain>
    </source>
</reference>